<comment type="caution">
    <text evidence="1">The sequence shown here is derived from an EMBL/GenBank/DDBJ whole genome shotgun (WGS) entry which is preliminary data.</text>
</comment>
<dbReference type="OrthoDB" id="8146150at2"/>
<gene>
    <name evidence="1" type="ORF">CU103_04160</name>
</gene>
<proteinExistence type="predicted"/>
<evidence type="ECO:0000313" key="2">
    <source>
        <dbReference type="Proteomes" id="UP000241764"/>
    </source>
</evidence>
<evidence type="ECO:0000313" key="1">
    <source>
        <dbReference type="EMBL" id="PSH65820.1"/>
    </source>
</evidence>
<protein>
    <submittedName>
        <fullName evidence="1">Uncharacterized protein</fullName>
    </submittedName>
</protein>
<dbReference type="EMBL" id="PGGM01000002">
    <property type="protein sequence ID" value="PSH65820.1"/>
    <property type="molecule type" value="Genomic_DNA"/>
</dbReference>
<name>A0A2P7BH70_9HYPH</name>
<dbReference type="AlphaFoldDB" id="A0A2P7BH70"/>
<dbReference type="Proteomes" id="UP000241764">
    <property type="component" value="Unassembled WGS sequence"/>
</dbReference>
<accession>A0A2P7BH70</accession>
<reference evidence="2" key="1">
    <citation type="submission" date="2017-11" db="EMBL/GenBank/DDBJ databases">
        <authorList>
            <person name="Kuznetsova I."/>
            <person name="Sazanova A."/>
            <person name="Chirak E."/>
            <person name="Safronova V."/>
            <person name="Willems A."/>
        </authorList>
    </citation>
    <scope>NUCLEOTIDE SEQUENCE [LARGE SCALE GENOMIC DNA]</scope>
    <source>
        <strain evidence="2">CCBAU 03422</strain>
    </source>
</reference>
<sequence>MTTISEVATALEPLLNRHDDLILVHRSILIGPIGYLWRIVNIDASVDPRAFVPQMAIGVIPSPLSYVDRRWGKRLYRSDAIPTDGEGSHLYHTGEESIEEMLELIENTLLPQLRSIASTRELLFQMSSGHFRGSSLFESAPLEFAARLIAGDFTTARMLIDENERMSEWLSWQNPALYPALVNHDGDRIACILREWEARAVRSMQLEAIWRRVPFEFERS</sequence>
<organism evidence="1 2">
    <name type="scientific">Phyllobacterium sophorae</name>
    <dbReference type="NCBI Taxonomy" id="1520277"/>
    <lineage>
        <taxon>Bacteria</taxon>
        <taxon>Pseudomonadati</taxon>
        <taxon>Pseudomonadota</taxon>
        <taxon>Alphaproteobacteria</taxon>
        <taxon>Hyphomicrobiales</taxon>
        <taxon>Phyllobacteriaceae</taxon>
        <taxon>Phyllobacterium</taxon>
    </lineage>
</organism>
<keyword evidence="2" id="KW-1185">Reference proteome</keyword>
<dbReference type="RefSeq" id="WP_106662688.1">
    <property type="nucleotide sequence ID" value="NZ_PGGM01000002.1"/>
</dbReference>